<protein>
    <recommendedName>
        <fullName evidence="3">Tetracycline repressor TetR C-terminal domain-containing protein</fullName>
    </recommendedName>
</protein>
<dbReference type="Proteomes" id="UP000646738">
    <property type="component" value="Unassembled WGS sequence"/>
</dbReference>
<accession>A0ABQ3RPN8</accession>
<gene>
    <name evidence="4" type="ORF">Srubr_76820</name>
</gene>
<name>A0ABQ3RPN8_STRRR</name>
<evidence type="ECO:0000259" key="3">
    <source>
        <dbReference type="Pfam" id="PF02909"/>
    </source>
</evidence>
<sequence>MGPPVACAAVLLAGHVRGITQQARVAGPAGDPEAQSGAILGDLMRAHGERFPALTAALASVARSGGQDQAWDFGLRRILDGLAALVDRRAR</sequence>
<keyword evidence="5" id="KW-1185">Reference proteome</keyword>
<dbReference type="RefSeq" id="WP_189996883.1">
    <property type="nucleotide sequence ID" value="NZ_BNCB01000011.1"/>
</dbReference>
<comment type="caution">
    <text evidence="4">The sequence shown here is derived from an EMBL/GenBank/DDBJ whole genome shotgun (WGS) entry which is preliminary data.</text>
</comment>
<dbReference type="InterPro" id="IPR004111">
    <property type="entry name" value="Repressor_TetR_C"/>
</dbReference>
<dbReference type="Pfam" id="PF02909">
    <property type="entry name" value="TetR_C_1"/>
    <property type="match status" value="1"/>
</dbReference>
<reference evidence="5" key="1">
    <citation type="submission" date="2023-07" db="EMBL/GenBank/DDBJ databases">
        <title>Whole genome shotgun sequence of Streptomyces achromogenes subsp. rubradiris NBRC 14000.</title>
        <authorList>
            <person name="Komaki H."/>
            <person name="Tamura T."/>
        </authorList>
    </citation>
    <scope>NUCLEOTIDE SEQUENCE [LARGE SCALE GENOMIC DNA]</scope>
    <source>
        <strain evidence="5">NBRC 14000</strain>
    </source>
</reference>
<evidence type="ECO:0000256" key="2">
    <source>
        <dbReference type="ARBA" id="ARBA00023163"/>
    </source>
</evidence>
<evidence type="ECO:0000256" key="1">
    <source>
        <dbReference type="ARBA" id="ARBA00023015"/>
    </source>
</evidence>
<feature type="domain" description="Tetracycline repressor TetR C-terminal" evidence="3">
    <location>
        <begin position="12"/>
        <end position="85"/>
    </location>
</feature>
<dbReference type="InterPro" id="IPR036271">
    <property type="entry name" value="Tet_transcr_reg_TetR-rel_C_sf"/>
</dbReference>
<dbReference type="Gene3D" id="1.10.357.10">
    <property type="entry name" value="Tetracycline Repressor, domain 2"/>
    <property type="match status" value="1"/>
</dbReference>
<organism evidence="4 5">
    <name type="scientific">Streptomyces rubradiris</name>
    <name type="common">Streptomyces achromogenes subsp. rubradiris</name>
    <dbReference type="NCBI Taxonomy" id="285531"/>
    <lineage>
        <taxon>Bacteria</taxon>
        <taxon>Bacillati</taxon>
        <taxon>Actinomycetota</taxon>
        <taxon>Actinomycetes</taxon>
        <taxon>Kitasatosporales</taxon>
        <taxon>Streptomycetaceae</taxon>
        <taxon>Streptomyces</taxon>
    </lineage>
</organism>
<dbReference type="SUPFAM" id="SSF48498">
    <property type="entry name" value="Tetracyclin repressor-like, C-terminal domain"/>
    <property type="match status" value="1"/>
</dbReference>
<evidence type="ECO:0000313" key="4">
    <source>
        <dbReference type="EMBL" id="GHI57836.1"/>
    </source>
</evidence>
<evidence type="ECO:0000313" key="5">
    <source>
        <dbReference type="Proteomes" id="UP000646738"/>
    </source>
</evidence>
<dbReference type="EMBL" id="BNEA01000015">
    <property type="protein sequence ID" value="GHI57836.1"/>
    <property type="molecule type" value="Genomic_DNA"/>
</dbReference>
<proteinExistence type="predicted"/>
<keyword evidence="1" id="KW-0805">Transcription regulation</keyword>
<keyword evidence="2" id="KW-0804">Transcription</keyword>